<keyword evidence="7 15" id="KW-0004">4Fe-4S</keyword>
<gene>
    <name evidence="19" type="ORF">Thi970DRAFT_00629</name>
</gene>
<feature type="binding site" evidence="15">
    <location>
        <position position="253"/>
    </location>
    <ligand>
        <name>[4Fe-4S] cluster</name>
        <dbReference type="ChEBI" id="CHEBI:49883"/>
        <label>2</label>
    </ligand>
</feature>
<dbReference type="InterPro" id="IPR037024">
    <property type="entry name" value="NiFe_Hase_small_N_sf"/>
</dbReference>
<dbReference type="InterPro" id="IPR037148">
    <property type="entry name" value="NiFe-Hase_small_C_sf"/>
</dbReference>
<accession>H8YX04</accession>
<dbReference type="GO" id="GO:0033748">
    <property type="term" value="F:hydrogenase (acceptor) activity"/>
    <property type="evidence" value="ECO:0007669"/>
    <property type="project" value="UniProtKB-EC"/>
</dbReference>
<feature type="binding site" evidence="15">
    <location>
        <position position="250"/>
    </location>
    <ligand>
        <name>[4Fe-4S] cluster</name>
        <dbReference type="ChEBI" id="CHEBI:49883"/>
        <label>2</label>
    </ligand>
</feature>
<evidence type="ECO:0000256" key="3">
    <source>
        <dbReference type="ARBA" id="ARBA00004196"/>
    </source>
</evidence>
<keyword evidence="12 15" id="KW-0411">Iron-sulfur</keyword>
<feature type="domain" description="NADH:ubiquinone oxidoreductase-like 20kDa subunit" evidence="17">
    <location>
        <begin position="79"/>
        <end position="225"/>
    </location>
</feature>
<feature type="region of interest" description="Disordered" evidence="16">
    <location>
        <begin position="1"/>
        <end position="24"/>
    </location>
</feature>
<comment type="similarity">
    <text evidence="4">Belongs to the [NiFe]/[NiFeSe] hydrogenase small subunit family.</text>
</comment>
<dbReference type="Gene3D" id="3.40.50.700">
    <property type="entry name" value="NADH:ubiquinone oxidoreductase-like, 20kDa subunit"/>
    <property type="match status" value="1"/>
</dbReference>
<dbReference type="InterPro" id="IPR006311">
    <property type="entry name" value="TAT_signal"/>
</dbReference>
<dbReference type="GO" id="GO:0009375">
    <property type="term" value="C:ferredoxin hydrogenase complex"/>
    <property type="evidence" value="ECO:0007669"/>
    <property type="project" value="InterPro"/>
</dbReference>
<evidence type="ECO:0000256" key="15">
    <source>
        <dbReference type="PIRSR" id="PIRSR000310-1"/>
    </source>
</evidence>
<evidence type="ECO:0000256" key="14">
    <source>
        <dbReference type="ARBA" id="ARBA00048757"/>
    </source>
</evidence>
<dbReference type="Gene3D" id="4.10.480.10">
    <property type="entry name" value="Cytochrome-c3 hydrogenase, C-terminal domain"/>
    <property type="match status" value="1"/>
</dbReference>
<feature type="binding site" evidence="15">
    <location>
        <position position="178"/>
    </location>
    <ligand>
        <name>[4Fe-4S] cluster</name>
        <dbReference type="ChEBI" id="CHEBI:49883"/>
        <label>1</label>
    </ligand>
</feature>
<comment type="cofactor">
    <cofactor evidence="2">
        <name>[4Fe-4S] cluster</name>
        <dbReference type="ChEBI" id="CHEBI:49883"/>
    </cofactor>
</comment>
<feature type="binding site" evidence="15">
    <location>
        <position position="293"/>
    </location>
    <ligand>
        <name>[3Fe-4S] cluster</name>
        <dbReference type="ChEBI" id="CHEBI:21137"/>
    </ligand>
</feature>
<keyword evidence="10" id="KW-0560">Oxidoreductase</keyword>
<evidence type="ECO:0000256" key="5">
    <source>
        <dbReference type="ARBA" id="ARBA00011771"/>
    </source>
</evidence>
<comment type="subcellular location">
    <subcellularLocation>
        <location evidence="3">Cell envelope</location>
    </subcellularLocation>
</comment>
<dbReference type="GO" id="GO:0030313">
    <property type="term" value="C:cell envelope"/>
    <property type="evidence" value="ECO:0007669"/>
    <property type="project" value="UniProtKB-SubCell"/>
</dbReference>
<dbReference type="PANTHER" id="PTHR30013">
    <property type="entry name" value="NIFE / NIFESE HYDROGENASE SMALL SUBUNIT FAMILY MEMBER"/>
    <property type="match status" value="1"/>
</dbReference>
<dbReference type="GO" id="GO:0009055">
    <property type="term" value="F:electron transfer activity"/>
    <property type="evidence" value="ECO:0007669"/>
    <property type="project" value="TreeGrafter"/>
</dbReference>
<dbReference type="eggNOG" id="COG1740">
    <property type="taxonomic scope" value="Bacteria"/>
</dbReference>
<dbReference type="InterPro" id="IPR027394">
    <property type="entry name" value="Cytochrome-c3_hydrogenase_C"/>
</dbReference>
<evidence type="ECO:0000259" key="17">
    <source>
        <dbReference type="Pfam" id="PF01058"/>
    </source>
</evidence>
<dbReference type="GO" id="GO:0009061">
    <property type="term" value="P:anaerobic respiration"/>
    <property type="evidence" value="ECO:0007669"/>
    <property type="project" value="TreeGrafter"/>
</dbReference>
<dbReference type="EMBL" id="JH603168">
    <property type="protein sequence ID" value="EIC22980.1"/>
    <property type="molecule type" value="Genomic_DNA"/>
</dbReference>
<name>H8YX04_9GAMM</name>
<feature type="binding site" evidence="15">
    <location>
        <position position="278"/>
    </location>
    <ligand>
        <name>[4Fe-4S] cluster</name>
        <dbReference type="ChEBI" id="CHEBI:49883"/>
        <label>2</label>
    </ligand>
</feature>
<dbReference type="EC" id="1.12.99.6" evidence="6"/>
<dbReference type="Proteomes" id="UP000002964">
    <property type="component" value="Unassembled WGS sequence"/>
</dbReference>
<dbReference type="GO" id="GO:0008901">
    <property type="term" value="F:ferredoxin hydrogenase activity"/>
    <property type="evidence" value="ECO:0007669"/>
    <property type="project" value="InterPro"/>
</dbReference>
<dbReference type="PROSITE" id="PS51318">
    <property type="entry name" value="TAT"/>
    <property type="match status" value="1"/>
</dbReference>
<proteinExistence type="inferred from homology"/>
<comment type="subunit">
    <text evidence="5">Heterodimer of a large and a small subunit.</text>
</comment>
<keyword evidence="9" id="KW-0732">Signal</keyword>
<dbReference type="NCBIfam" id="TIGR00391">
    <property type="entry name" value="hydA"/>
    <property type="match status" value="1"/>
</dbReference>
<dbReference type="GO" id="GO:0051539">
    <property type="term" value="F:4 iron, 4 sulfur cluster binding"/>
    <property type="evidence" value="ECO:0007669"/>
    <property type="project" value="UniProtKB-KW"/>
</dbReference>
<sequence>MADRPTPNLQKTLDSPGGHHSMTLGETLERNGISRRGFLKFCVTTASLMALPPTAATAIAEALASARRPSVIWLSFQECTGCTESLTRSFAPTLENLILETISLDYHHTLQAAAGEAAELAREQAMHANEGKYLLVVDGSLPGPGSNPGYSTIAGISNLQMLEETVAGAAAVVAVGTCAAFGGLPVADPNPTGAVPVSAVVRDKPVINVSGCPPLPMVITGVLAHYLTFGKLPELDEYGRPLAFFGQSIHDRCYRRPFYDKGRFAETFDDEGAKKGWCLYRLGCKGPMAYNACATMKWNGGTSWPIESGHPCLGCSEPDFWDAGGFYKALSVPTGNIGGTAAVAGLAGVAAGAVGGYLSGRAKKDARTAHRQVTADELEQKL</sequence>
<dbReference type="GO" id="GO:0051538">
    <property type="term" value="F:3 iron, 4 sulfur cluster binding"/>
    <property type="evidence" value="ECO:0007669"/>
    <property type="project" value="UniProtKB-KW"/>
</dbReference>
<evidence type="ECO:0000313" key="19">
    <source>
        <dbReference type="EMBL" id="EIC22980.1"/>
    </source>
</evidence>
<evidence type="ECO:0000256" key="7">
    <source>
        <dbReference type="ARBA" id="ARBA00022485"/>
    </source>
</evidence>
<dbReference type="GO" id="GO:0016020">
    <property type="term" value="C:membrane"/>
    <property type="evidence" value="ECO:0007669"/>
    <property type="project" value="TreeGrafter"/>
</dbReference>
<evidence type="ECO:0000256" key="8">
    <source>
        <dbReference type="ARBA" id="ARBA00022723"/>
    </source>
</evidence>
<reference evidence="19 20" key="2">
    <citation type="submission" date="2011-11" db="EMBL/GenBank/DDBJ databases">
        <authorList>
            <consortium name="US DOE Joint Genome Institute"/>
            <person name="Lucas S."/>
            <person name="Han J."/>
            <person name="Lapidus A."/>
            <person name="Cheng J.-F."/>
            <person name="Goodwin L."/>
            <person name="Pitluck S."/>
            <person name="Peters L."/>
            <person name="Ovchinnikova G."/>
            <person name="Zhang X."/>
            <person name="Detter J.C."/>
            <person name="Han C."/>
            <person name="Tapia R."/>
            <person name="Land M."/>
            <person name="Hauser L."/>
            <person name="Kyrpides N."/>
            <person name="Ivanova N."/>
            <person name="Pagani I."/>
            <person name="Vogl K."/>
            <person name="Liu Z."/>
            <person name="Overmann J."/>
            <person name="Frigaard N.-U."/>
            <person name="Bryant D."/>
            <person name="Woyke T."/>
        </authorList>
    </citation>
    <scope>NUCLEOTIDE SEQUENCE [LARGE SCALE GENOMIC DNA]</scope>
    <source>
        <strain evidence="19 20">970</strain>
    </source>
</reference>
<dbReference type="AlphaFoldDB" id="H8YX04"/>
<feature type="domain" description="Cytochrome-c3 hydrogenase C-terminal" evidence="18">
    <location>
        <begin position="245"/>
        <end position="324"/>
    </location>
</feature>
<dbReference type="InterPro" id="IPR006137">
    <property type="entry name" value="NADH_UbQ_OxRdtase-like_20kDa"/>
</dbReference>
<feature type="binding site" evidence="15">
    <location>
        <position position="82"/>
    </location>
    <ligand>
        <name>[4Fe-4S] cluster</name>
        <dbReference type="ChEBI" id="CHEBI:49883"/>
        <label>1</label>
    </ligand>
</feature>
<reference evidence="20" key="1">
    <citation type="submission" date="2011-06" db="EMBL/GenBank/DDBJ databases">
        <authorList>
            <consortium name="US DOE Joint Genome Institute (JGI-PGF)"/>
            <person name="Lucas S."/>
            <person name="Han J."/>
            <person name="Lapidus A."/>
            <person name="Cheng J.-F."/>
            <person name="Goodwin L."/>
            <person name="Pitluck S."/>
            <person name="Peters L."/>
            <person name="Land M.L."/>
            <person name="Hauser L."/>
            <person name="Vogl K."/>
            <person name="Liu Z."/>
            <person name="Overmann J."/>
            <person name="Frigaard N.-U."/>
            <person name="Bryant D.A."/>
            <person name="Woyke T.J."/>
        </authorList>
    </citation>
    <scope>NUCLEOTIDE SEQUENCE [LARGE SCALE GENOMIC DNA]</scope>
    <source>
        <strain evidence="20">970</strain>
    </source>
</reference>
<feature type="binding site" evidence="15">
    <location>
        <position position="212"/>
    </location>
    <ligand>
        <name>[4Fe-4S] cluster</name>
        <dbReference type="ChEBI" id="CHEBI:49883"/>
        <label>1</label>
    </ligand>
</feature>
<evidence type="ECO:0000256" key="9">
    <source>
        <dbReference type="ARBA" id="ARBA00022729"/>
    </source>
</evidence>
<protein>
    <recommendedName>
        <fullName evidence="6">hydrogenase (acceptor)</fullName>
        <ecNumber evidence="6">1.12.99.6</ecNumber>
    </recommendedName>
</protein>
<keyword evidence="8 15" id="KW-0479">Metal-binding</keyword>
<keyword evidence="11 15" id="KW-0408">Iron</keyword>
<evidence type="ECO:0000256" key="16">
    <source>
        <dbReference type="SAM" id="MobiDB-lite"/>
    </source>
</evidence>
<dbReference type="InterPro" id="IPR001821">
    <property type="entry name" value="NiFe_hydrogenase_ssu"/>
</dbReference>
<dbReference type="HOGENOM" id="CLU_046107_0_0_6"/>
<evidence type="ECO:0000313" key="20">
    <source>
        <dbReference type="Proteomes" id="UP000002964"/>
    </source>
</evidence>
<feature type="binding site" evidence="15">
    <location>
        <position position="79"/>
    </location>
    <ligand>
        <name>[4Fe-4S] cluster</name>
        <dbReference type="ChEBI" id="CHEBI:49883"/>
        <label>1</label>
    </ligand>
</feature>
<keyword evidence="13 15" id="KW-0003">3Fe-4S</keyword>
<evidence type="ECO:0000256" key="6">
    <source>
        <dbReference type="ARBA" id="ARBA00012082"/>
    </source>
</evidence>
<feature type="binding site" evidence="15">
    <location>
        <position position="315"/>
    </location>
    <ligand>
        <name>[3Fe-4S] cluster</name>
        <dbReference type="ChEBI" id="CHEBI:21137"/>
    </ligand>
</feature>
<feature type="binding site" evidence="15">
    <location>
        <position position="312"/>
    </location>
    <ligand>
        <name>[3Fe-4S] cluster</name>
        <dbReference type="ChEBI" id="CHEBI:21137"/>
    </ligand>
</feature>
<feature type="binding site" evidence="15">
    <location>
        <position position="284"/>
    </location>
    <ligand>
        <name>[4Fe-4S] cluster</name>
        <dbReference type="ChEBI" id="CHEBI:49883"/>
        <label>2</label>
    </ligand>
</feature>
<evidence type="ECO:0000256" key="1">
    <source>
        <dbReference type="ARBA" id="ARBA00001927"/>
    </source>
</evidence>
<dbReference type="STRING" id="631362.Thi970DRAFT_00629"/>
<dbReference type="PANTHER" id="PTHR30013:SF7">
    <property type="entry name" value="HYDROGENASE-2 SMALL CHAIN"/>
    <property type="match status" value="1"/>
</dbReference>
<dbReference type="SUPFAM" id="SSF56770">
    <property type="entry name" value="HydA/Nqo6-like"/>
    <property type="match status" value="1"/>
</dbReference>
<comment type="cofactor">
    <cofactor evidence="1">
        <name>[3Fe-4S] cluster</name>
        <dbReference type="ChEBI" id="CHEBI:21137"/>
    </cofactor>
</comment>
<comment type="catalytic activity">
    <reaction evidence="14">
        <text>H2 + A = AH2</text>
        <dbReference type="Rhea" id="RHEA:12116"/>
        <dbReference type="ChEBI" id="CHEBI:13193"/>
        <dbReference type="ChEBI" id="CHEBI:17499"/>
        <dbReference type="ChEBI" id="CHEBI:18276"/>
        <dbReference type="EC" id="1.12.99.6"/>
    </reaction>
</comment>
<evidence type="ECO:0000256" key="2">
    <source>
        <dbReference type="ARBA" id="ARBA00001966"/>
    </source>
</evidence>
<organism evidence="19 20">
    <name type="scientific">Thiorhodovibrio frisius</name>
    <dbReference type="NCBI Taxonomy" id="631362"/>
    <lineage>
        <taxon>Bacteria</taxon>
        <taxon>Pseudomonadati</taxon>
        <taxon>Pseudomonadota</taxon>
        <taxon>Gammaproteobacteria</taxon>
        <taxon>Chromatiales</taxon>
        <taxon>Chromatiaceae</taxon>
        <taxon>Thiorhodovibrio</taxon>
    </lineage>
</organism>
<evidence type="ECO:0000256" key="4">
    <source>
        <dbReference type="ARBA" id="ARBA00006605"/>
    </source>
</evidence>
<dbReference type="Pfam" id="PF01058">
    <property type="entry name" value="Oxidored_q6"/>
    <property type="match status" value="1"/>
</dbReference>
<dbReference type="PRINTS" id="PR00614">
    <property type="entry name" value="NIHGNASESMLL"/>
</dbReference>
<evidence type="ECO:0000256" key="11">
    <source>
        <dbReference type="ARBA" id="ARBA00023004"/>
    </source>
</evidence>
<dbReference type="PIRSF" id="PIRSF000310">
    <property type="entry name" value="NiFe_hyd_ssu"/>
    <property type="match status" value="1"/>
</dbReference>
<dbReference type="Pfam" id="PF14720">
    <property type="entry name" value="NiFe_hyd_SSU_C"/>
    <property type="match status" value="1"/>
</dbReference>
<dbReference type="GO" id="GO:0044569">
    <property type="term" value="C:[Ni-Fe] hydrogenase complex"/>
    <property type="evidence" value="ECO:0007669"/>
    <property type="project" value="TreeGrafter"/>
</dbReference>
<dbReference type="GO" id="GO:0046872">
    <property type="term" value="F:metal ion binding"/>
    <property type="evidence" value="ECO:0007669"/>
    <property type="project" value="UniProtKB-KW"/>
</dbReference>
<evidence type="ECO:0000256" key="10">
    <source>
        <dbReference type="ARBA" id="ARBA00023002"/>
    </source>
</evidence>
<keyword evidence="20" id="KW-1185">Reference proteome</keyword>
<evidence type="ECO:0000256" key="12">
    <source>
        <dbReference type="ARBA" id="ARBA00023014"/>
    </source>
</evidence>
<evidence type="ECO:0000256" key="13">
    <source>
        <dbReference type="ARBA" id="ARBA00023291"/>
    </source>
</evidence>
<evidence type="ECO:0000259" key="18">
    <source>
        <dbReference type="Pfam" id="PF14720"/>
    </source>
</evidence>